<feature type="compositionally biased region" description="Low complexity" evidence="1">
    <location>
        <begin position="251"/>
        <end position="263"/>
    </location>
</feature>
<keyword evidence="3" id="KW-1185">Reference proteome</keyword>
<evidence type="ECO:0008006" key="4">
    <source>
        <dbReference type="Google" id="ProtNLM"/>
    </source>
</evidence>
<feature type="compositionally biased region" description="Low complexity" evidence="1">
    <location>
        <begin position="385"/>
        <end position="398"/>
    </location>
</feature>
<feature type="region of interest" description="Disordered" evidence="1">
    <location>
        <begin position="354"/>
        <end position="449"/>
    </location>
</feature>
<organism evidence="2 3">
    <name type="scientific">Hamadaea flava</name>
    <dbReference type="NCBI Taxonomy" id="1742688"/>
    <lineage>
        <taxon>Bacteria</taxon>
        <taxon>Bacillati</taxon>
        <taxon>Actinomycetota</taxon>
        <taxon>Actinomycetes</taxon>
        <taxon>Micromonosporales</taxon>
        <taxon>Micromonosporaceae</taxon>
        <taxon>Hamadaea</taxon>
    </lineage>
</organism>
<dbReference type="Proteomes" id="UP001595816">
    <property type="component" value="Unassembled WGS sequence"/>
</dbReference>
<protein>
    <recommendedName>
        <fullName evidence="4">PPE family protein</fullName>
    </recommendedName>
</protein>
<accession>A0ABV8LP06</accession>
<evidence type="ECO:0000313" key="2">
    <source>
        <dbReference type="EMBL" id="MFC4132268.1"/>
    </source>
</evidence>
<evidence type="ECO:0000313" key="3">
    <source>
        <dbReference type="Proteomes" id="UP001595816"/>
    </source>
</evidence>
<reference evidence="3" key="1">
    <citation type="journal article" date="2019" name="Int. J. Syst. Evol. Microbiol.">
        <title>The Global Catalogue of Microorganisms (GCM) 10K type strain sequencing project: providing services to taxonomists for standard genome sequencing and annotation.</title>
        <authorList>
            <consortium name="The Broad Institute Genomics Platform"/>
            <consortium name="The Broad Institute Genome Sequencing Center for Infectious Disease"/>
            <person name="Wu L."/>
            <person name="Ma J."/>
        </authorList>
    </citation>
    <scope>NUCLEOTIDE SEQUENCE [LARGE SCALE GENOMIC DNA]</scope>
    <source>
        <strain evidence="3">CGMCC 4.7289</strain>
    </source>
</reference>
<comment type="caution">
    <text evidence="2">The sequence shown here is derived from an EMBL/GenBank/DDBJ whole genome shotgun (WGS) entry which is preliminary data.</text>
</comment>
<evidence type="ECO:0000256" key="1">
    <source>
        <dbReference type="SAM" id="MobiDB-lite"/>
    </source>
</evidence>
<name>A0ABV8LP06_9ACTN</name>
<sequence>MTFDYQAWTIDQHLAAVKAELGHREQLQQALSMWQGFSTWLGLAQAEIENRREPVGDGWTDGAHTEVDGRLVRSRDALGAWVTQIKDSGVVQQLTDLPNLISTTYSKVEFAKQRRDWALRGYRYTDVLSAGSRPDPHVSKLSTPQMTEELVTATADSVRAMNELGQAYANAAKAMTLAVGGLLWPGPRAGESETTLGPDGGVSPDAGSANGPAGTPDPESAPESPQETPNPATTPETTPTESTDPTKDASDVASALSDLAEALTGSGTTPDPVTSPLPTDLGDVINPDTVPGVASGLPGLAGVGSAVEGGVVADAVARAAVPTTTAGPAVTPLPTGLTAATAATGGYPPMYPPHAAAAAAKRSGGIKPGTSEQPVSGRPRDRRAAAAPGAAGVPGVALRGRRSGATKPAPAAQRRWDAEDDTIRLLDEEMWQVDQHDDVAEGRTPRRGS</sequence>
<dbReference type="EMBL" id="JBHSAY010000009">
    <property type="protein sequence ID" value="MFC4132268.1"/>
    <property type="molecule type" value="Genomic_DNA"/>
</dbReference>
<gene>
    <name evidence="2" type="ORF">ACFOZ4_16810</name>
</gene>
<proteinExistence type="predicted"/>
<dbReference type="RefSeq" id="WP_253753553.1">
    <property type="nucleotide sequence ID" value="NZ_JAMZDZ010000001.1"/>
</dbReference>
<feature type="compositionally biased region" description="Basic and acidic residues" evidence="1">
    <location>
        <begin position="414"/>
        <end position="427"/>
    </location>
</feature>
<feature type="compositionally biased region" description="Basic and acidic residues" evidence="1">
    <location>
        <begin position="434"/>
        <end position="449"/>
    </location>
</feature>
<feature type="compositionally biased region" description="Low complexity" evidence="1">
    <location>
        <begin position="225"/>
        <end position="243"/>
    </location>
</feature>
<feature type="region of interest" description="Disordered" evidence="1">
    <location>
        <begin position="188"/>
        <end position="287"/>
    </location>
</feature>